<dbReference type="AlphaFoldDB" id="A0A3D8H194"/>
<name>A0A3D8H194_9GAMM</name>
<comment type="caution">
    <text evidence="5">The sequence shown here is derived from an EMBL/GenBank/DDBJ whole genome shotgun (WGS) entry which is preliminary data.</text>
</comment>
<keyword evidence="2" id="KW-0732">Signal</keyword>
<dbReference type="PANTHER" id="PTHR35936:SF6">
    <property type="entry name" value="AMINO ACID ABC TRANSPORTER SUBSTRATE-BINDING PAAT FAMILY PROTEIN"/>
    <property type="match status" value="1"/>
</dbReference>
<dbReference type="InterPro" id="IPR001638">
    <property type="entry name" value="Solute-binding_3/MltF_N"/>
</dbReference>
<dbReference type="EMBL" id="QRDH01000005">
    <property type="protein sequence ID" value="RDU40418.1"/>
    <property type="molecule type" value="Genomic_DNA"/>
</dbReference>
<dbReference type="SMART" id="SM00062">
    <property type="entry name" value="PBPb"/>
    <property type="match status" value="1"/>
</dbReference>
<evidence type="ECO:0000259" key="4">
    <source>
        <dbReference type="SMART" id="SM00062"/>
    </source>
</evidence>
<evidence type="ECO:0000256" key="1">
    <source>
        <dbReference type="ARBA" id="ARBA00010333"/>
    </source>
</evidence>
<feature type="region of interest" description="Disordered" evidence="3">
    <location>
        <begin position="316"/>
        <end position="336"/>
    </location>
</feature>
<evidence type="ECO:0000256" key="2">
    <source>
        <dbReference type="ARBA" id="ARBA00022729"/>
    </source>
</evidence>
<feature type="domain" description="Solute-binding protein family 3/N-terminal" evidence="4">
    <location>
        <begin position="48"/>
        <end position="277"/>
    </location>
</feature>
<accession>A0A3D8H194</accession>
<reference evidence="5 6" key="1">
    <citation type="submission" date="2018-08" db="EMBL/GenBank/DDBJ databases">
        <title>Genome sequence of Marinobacter flavimaris KCTC 12185.</title>
        <authorList>
            <person name="Chun J."/>
            <person name="Kim B.-Y."/>
            <person name="Choi S.-B."/>
            <person name="Kwak M.-J."/>
        </authorList>
    </citation>
    <scope>NUCLEOTIDE SEQUENCE [LARGE SCALE GENOMIC DNA]</scope>
    <source>
        <strain evidence="5 6">KCTC 12185</strain>
    </source>
</reference>
<organism evidence="5 6">
    <name type="scientific">Marinobacter flavimaris</name>
    <dbReference type="NCBI Taxonomy" id="262076"/>
    <lineage>
        <taxon>Bacteria</taxon>
        <taxon>Pseudomonadati</taxon>
        <taxon>Pseudomonadota</taxon>
        <taxon>Gammaproteobacteria</taxon>
        <taxon>Pseudomonadales</taxon>
        <taxon>Marinobacteraceae</taxon>
        <taxon>Marinobacter</taxon>
    </lineage>
</organism>
<protein>
    <submittedName>
        <fullName evidence="5">ABC transporter substrate-binding protein</fullName>
    </submittedName>
</protein>
<keyword evidence="6" id="KW-1185">Reference proteome</keyword>
<sequence>MYPGKSNGLPFSKLLHSRFLTPALCRPALVFAFILCFSAPSYGGCDITLRWDDDPPYFMVQEGKVVGIDADLVREAMGRLNCGLSFQKMPWARALRELRDGHVDMLSGAYRTPEREEYAHYSEVVGLVSPNILFIRRSDESRFELNGLRQLLESGFRLGAQIHVSYSDEYSALIQNPDYDKNIEYLSRREPLWLMLARDRVDGVVASQLTGLYEIQELGLTGMVIPSSLVVSNKPAYFVFSKATIGSGFVEDFDRALQSMLDDGTFTAIVNRYVCVAACAGLSENEDDPEACSLAGLSGVANLAKANEKSRRVAPAFSSSGLGHHSPVSVAPTPPW</sequence>
<evidence type="ECO:0000313" key="5">
    <source>
        <dbReference type="EMBL" id="RDU40418.1"/>
    </source>
</evidence>
<dbReference type="PANTHER" id="PTHR35936">
    <property type="entry name" value="MEMBRANE-BOUND LYTIC MUREIN TRANSGLYCOSYLASE F"/>
    <property type="match status" value="1"/>
</dbReference>
<dbReference type="SUPFAM" id="SSF53850">
    <property type="entry name" value="Periplasmic binding protein-like II"/>
    <property type="match status" value="1"/>
</dbReference>
<evidence type="ECO:0000256" key="3">
    <source>
        <dbReference type="SAM" id="MobiDB-lite"/>
    </source>
</evidence>
<dbReference type="Proteomes" id="UP000256431">
    <property type="component" value="Unassembled WGS sequence"/>
</dbReference>
<dbReference type="Gene3D" id="3.40.190.10">
    <property type="entry name" value="Periplasmic binding protein-like II"/>
    <property type="match status" value="2"/>
</dbReference>
<dbReference type="Pfam" id="PF00497">
    <property type="entry name" value="SBP_bac_3"/>
    <property type="match status" value="1"/>
</dbReference>
<comment type="similarity">
    <text evidence="1">Belongs to the bacterial solute-binding protein 3 family.</text>
</comment>
<evidence type="ECO:0000313" key="6">
    <source>
        <dbReference type="Proteomes" id="UP000256431"/>
    </source>
</evidence>
<gene>
    <name evidence="5" type="ORF">DXI23_11585</name>
</gene>
<proteinExistence type="inferred from homology"/>